<evidence type="ECO:0000256" key="1">
    <source>
        <dbReference type="ARBA" id="ARBA00023125"/>
    </source>
</evidence>
<dbReference type="GO" id="GO:0000228">
    <property type="term" value="C:nuclear chromosome"/>
    <property type="evidence" value="ECO:0007669"/>
    <property type="project" value="TreeGrafter"/>
</dbReference>
<accession>A0A1Y1YW12</accession>
<dbReference type="EMBL" id="MCFA01000164">
    <property type="protein sequence ID" value="ORY01907.1"/>
    <property type="molecule type" value="Genomic_DNA"/>
</dbReference>
<evidence type="ECO:0000256" key="2">
    <source>
        <dbReference type="PROSITE-ProRule" id="PRU00850"/>
    </source>
</evidence>
<comment type="caution">
    <text evidence="5">The sequence shown here is derived from an EMBL/GenBank/DDBJ whole genome shotgun (WGS) entry which is preliminary data.</text>
</comment>
<name>A0A1Y1YW12_9PLEO</name>
<feature type="compositionally biased region" description="Basic and acidic residues" evidence="3">
    <location>
        <begin position="100"/>
        <end position="110"/>
    </location>
</feature>
<dbReference type="OrthoDB" id="2288358at2759"/>
<dbReference type="Pfam" id="PF05224">
    <property type="entry name" value="NDT80_PhoG"/>
    <property type="match status" value="1"/>
</dbReference>
<feature type="region of interest" description="Disordered" evidence="3">
    <location>
        <begin position="343"/>
        <end position="363"/>
    </location>
</feature>
<protein>
    <recommendedName>
        <fullName evidence="4">NDT80 domain-containing protein</fullName>
    </recommendedName>
</protein>
<keyword evidence="1 2" id="KW-0238">DNA-binding</keyword>
<proteinExistence type="predicted"/>
<feature type="compositionally biased region" description="Low complexity" evidence="3">
    <location>
        <begin position="155"/>
        <end position="168"/>
    </location>
</feature>
<feature type="domain" description="NDT80" evidence="4">
    <location>
        <begin position="1"/>
        <end position="240"/>
    </location>
</feature>
<dbReference type="GO" id="GO:0045944">
    <property type="term" value="P:positive regulation of transcription by RNA polymerase II"/>
    <property type="evidence" value="ECO:0007669"/>
    <property type="project" value="TreeGrafter"/>
</dbReference>
<dbReference type="GO" id="GO:0003700">
    <property type="term" value="F:DNA-binding transcription factor activity"/>
    <property type="evidence" value="ECO:0007669"/>
    <property type="project" value="UniProtKB-UniRule"/>
</dbReference>
<dbReference type="Gene3D" id="2.60.40.1390">
    <property type="entry name" value="NDT80 DNA-binding domain"/>
    <property type="match status" value="1"/>
</dbReference>
<evidence type="ECO:0000313" key="6">
    <source>
        <dbReference type="Proteomes" id="UP000193144"/>
    </source>
</evidence>
<feature type="region of interest" description="Disordered" evidence="3">
    <location>
        <begin position="148"/>
        <end position="168"/>
    </location>
</feature>
<sequence length="407" mass="44351">PPFHAQRNYVEINCEGTTVSPNIEAKIEKGFFRSNDRVWTCYRRNYFAVNVSYSLSPWIANGRLYLNQDNEGPKQIQAMAVSLSAAETGSTGEKIELIQHTPKREKEPRLPMKKQPLQPSLPGNSYNDYTYGLSSFDSSTQIAAPQLPLQHKGEQSSQYSPTTHSSSTYQHAFERIQFKSATTNNGKRRGQQQYYCLIVELWANVQNPQDTDPTWIKIATQSSHVVVVRGRSPSHYSNKRPYNASASRGGSGLGVGGPGHLGLSSNGPTYGGGYRNGMSGSGGATMGGGMCQVNNYALDPRALCPSPVGIHSVSSLSSLSGGPVEGPVGDHYMVDEDQKPIYGCDGHSTSRPRSSKGFSLSSELDAPALPEQSIKQEYPSTAALAFGWQIGGRELWFPGIESNRGRY</sequence>
<dbReference type="AlphaFoldDB" id="A0A1Y1YW12"/>
<dbReference type="GO" id="GO:0051321">
    <property type="term" value="P:meiotic cell cycle"/>
    <property type="evidence" value="ECO:0007669"/>
    <property type="project" value="TreeGrafter"/>
</dbReference>
<feature type="non-terminal residue" evidence="5">
    <location>
        <position position="1"/>
    </location>
</feature>
<evidence type="ECO:0000259" key="4">
    <source>
        <dbReference type="PROSITE" id="PS51517"/>
    </source>
</evidence>
<dbReference type="PANTHER" id="PTHR35144">
    <property type="entry name" value="MEIOSIS-SPECIFIC TRANSCRIPTION FACTOR NDT80"/>
    <property type="match status" value="1"/>
</dbReference>
<dbReference type="PROSITE" id="PS51517">
    <property type="entry name" value="NDT80"/>
    <property type="match status" value="1"/>
</dbReference>
<feature type="DNA-binding region" description="NDT80" evidence="2">
    <location>
        <begin position="1"/>
        <end position="240"/>
    </location>
</feature>
<gene>
    <name evidence="5" type="ORF">BCR34DRAFT_450983</name>
</gene>
<dbReference type="InterPro" id="IPR037141">
    <property type="entry name" value="NDT80_DNA-bd_dom_sf"/>
</dbReference>
<reference evidence="5 6" key="1">
    <citation type="submission" date="2016-07" db="EMBL/GenBank/DDBJ databases">
        <title>Pervasive Adenine N6-methylation of Active Genes in Fungi.</title>
        <authorList>
            <consortium name="DOE Joint Genome Institute"/>
            <person name="Mondo S.J."/>
            <person name="Dannebaum R.O."/>
            <person name="Kuo R.C."/>
            <person name="Labutti K."/>
            <person name="Haridas S."/>
            <person name="Kuo A."/>
            <person name="Salamov A."/>
            <person name="Ahrendt S.R."/>
            <person name="Lipzen A."/>
            <person name="Sullivan W."/>
            <person name="Andreopoulos W.B."/>
            <person name="Clum A."/>
            <person name="Lindquist E."/>
            <person name="Daum C."/>
            <person name="Ramamoorthy G.K."/>
            <person name="Gryganskyi A."/>
            <person name="Culley D."/>
            <person name="Magnuson J.K."/>
            <person name="James T.Y."/>
            <person name="O'Malley M.A."/>
            <person name="Stajich J.E."/>
            <person name="Spatafora J.W."/>
            <person name="Visel A."/>
            <person name="Grigoriev I.V."/>
        </authorList>
    </citation>
    <scope>NUCLEOTIDE SEQUENCE [LARGE SCALE GENOMIC DNA]</scope>
    <source>
        <strain evidence="5 6">CBS 115471</strain>
    </source>
</reference>
<feature type="compositionally biased region" description="Polar residues" evidence="3">
    <location>
        <begin position="347"/>
        <end position="362"/>
    </location>
</feature>
<dbReference type="SUPFAM" id="SSF49417">
    <property type="entry name" value="p53-like transcription factors"/>
    <property type="match status" value="1"/>
</dbReference>
<dbReference type="Proteomes" id="UP000193144">
    <property type="component" value="Unassembled WGS sequence"/>
</dbReference>
<dbReference type="InterPro" id="IPR052605">
    <property type="entry name" value="Fungal_trans_regulator"/>
</dbReference>
<dbReference type="InterPro" id="IPR008967">
    <property type="entry name" value="p53-like_TF_DNA-bd_sf"/>
</dbReference>
<dbReference type="PANTHER" id="PTHR35144:SF2">
    <property type="entry name" value="MEIOSIS-SPECIFIC TRANSCRIPTION FACTOR NDT80"/>
    <property type="match status" value="1"/>
</dbReference>
<evidence type="ECO:0000256" key="3">
    <source>
        <dbReference type="SAM" id="MobiDB-lite"/>
    </source>
</evidence>
<evidence type="ECO:0000313" key="5">
    <source>
        <dbReference type="EMBL" id="ORY01907.1"/>
    </source>
</evidence>
<feature type="non-terminal residue" evidence="5">
    <location>
        <position position="407"/>
    </location>
</feature>
<organism evidence="5 6">
    <name type="scientific">Clohesyomyces aquaticus</name>
    <dbReference type="NCBI Taxonomy" id="1231657"/>
    <lineage>
        <taxon>Eukaryota</taxon>
        <taxon>Fungi</taxon>
        <taxon>Dikarya</taxon>
        <taxon>Ascomycota</taxon>
        <taxon>Pezizomycotina</taxon>
        <taxon>Dothideomycetes</taxon>
        <taxon>Pleosporomycetidae</taxon>
        <taxon>Pleosporales</taxon>
        <taxon>Lindgomycetaceae</taxon>
        <taxon>Clohesyomyces</taxon>
    </lineage>
</organism>
<feature type="region of interest" description="Disordered" evidence="3">
    <location>
        <begin position="100"/>
        <end position="123"/>
    </location>
</feature>
<keyword evidence="6" id="KW-1185">Reference proteome</keyword>
<dbReference type="InterPro" id="IPR024061">
    <property type="entry name" value="NDT80_DNA-bd_dom"/>
</dbReference>
<dbReference type="GO" id="GO:0003677">
    <property type="term" value="F:DNA binding"/>
    <property type="evidence" value="ECO:0007669"/>
    <property type="project" value="UniProtKB-KW"/>
</dbReference>